<proteinExistence type="predicted"/>
<sequence length="331" mass="37617">MKNILSMLLLSVSLNIPLLVSAESHTLSTPAAFTQNSFPSLPTIDRRWQDKSDSCRYVAGHSYGLPHNDNMEGVNVPMVIHENECYVRGLTTQSTFPDELRAQLGAEVDQHFQVVEHNFSEISTDAINEIAAESDTRVRNIKSKVQSPMRLFIDGIVNAHGDVPVFITGFDIETVGHLRKYQLGLPINVYVKLSYKNISVKGTYNVFDQRFTGIPNFVQYKPSVDVDVQLPWLFRLIDELTPGIFDSMYERFALVVTYIFELIGIEMGRDIPTIIAHNNQLLRQSFTPITVLRDYGVGDHVYLDMEASRNWVYIKDKNTTYVVSEAFLVMQ</sequence>
<feature type="chain" id="PRO_5034902301" evidence="1">
    <location>
        <begin position="23"/>
        <end position="331"/>
    </location>
</feature>
<evidence type="ECO:0000313" key="2">
    <source>
        <dbReference type="EMBL" id="MBE0346546.1"/>
    </source>
</evidence>
<keyword evidence="1" id="KW-0732">Signal</keyword>
<dbReference type="EMBL" id="AQHF01000022">
    <property type="protein sequence ID" value="MBE0346546.1"/>
    <property type="molecule type" value="Genomic_DNA"/>
</dbReference>
<comment type="caution">
    <text evidence="2">The sequence shown here is derived from an EMBL/GenBank/DDBJ whole genome shotgun (WGS) entry which is preliminary data.</text>
</comment>
<dbReference type="AlphaFoldDB" id="A0A8I0T3N9"/>
<keyword evidence="3" id="KW-1185">Reference proteome</keyword>
<reference evidence="2 3" key="1">
    <citation type="submission" date="2015-06" db="EMBL/GenBank/DDBJ databases">
        <title>Genome sequence of Pseudoalteromonas peptidolytica.</title>
        <authorList>
            <person name="Xie B.-B."/>
            <person name="Rong J.-C."/>
            <person name="Qin Q.-L."/>
            <person name="Zhang Y.-Z."/>
        </authorList>
    </citation>
    <scope>NUCLEOTIDE SEQUENCE [LARGE SCALE GENOMIC DNA]</scope>
    <source>
        <strain evidence="2 3">F12-50-A1</strain>
    </source>
</reference>
<feature type="signal peptide" evidence="1">
    <location>
        <begin position="1"/>
        <end position="22"/>
    </location>
</feature>
<accession>A0A8I0T3N9</accession>
<evidence type="ECO:0000256" key="1">
    <source>
        <dbReference type="SAM" id="SignalP"/>
    </source>
</evidence>
<evidence type="ECO:0000313" key="3">
    <source>
        <dbReference type="Proteomes" id="UP000660708"/>
    </source>
</evidence>
<gene>
    <name evidence="2" type="ORF">PPEP_a3801</name>
</gene>
<organism evidence="2 3">
    <name type="scientific">Pseudoalteromonas peptidolytica F12-50-A1</name>
    <dbReference type="NCBI Taxonomy" id="1315280"/>
    <lineage>
        <taxon>Bacteria</taxon>
        <taxon>Pseudomonadati</taxon>
        <taxon>Pseudomonadota</taxon>
        <taxon>Gammaproteobacteria</taxon>
        <taxon>Alteromonadales</taxon>
        <taxon>Pseudoalteromonadaceae</taxon>
        <taxon>Pseudoalteromonas</taxon>
    </lineage>
</organism>
<dbReference type="Proteomes" id="UP000660708">
    <property type="component" value="Unassembled WGS sequence"/>
</dbReference>
<protein>
    <submittedName>
        <fullName evidence="2">Uncharacterized protein</fullName>
    </submittedName>
</protein>
<name>A0A8I0T3N9_9GAMM</name>